<proteinExistence type="predicted"/>
<feature type="compositionally biased region" description="Basic and acidic residues" evidence="4">
    <location>
        <begin position="406"/>
        <end position="482"/>
    </location>
</feature>
<evidence type="ECO:0000256" key="1">
    <source>
        <dbReference type="ARBA" id="ARBA00022603"/>
    </source>
</evidence>
<dbReference type="PROSITE" id="PS01261">
    <property type="entry name" value="UPF0020"/>
    <property type="match status" value="1"/>
</dbReference>
<keyword evidence="2 6" id="KW-0808">Transferase</keyword>
<dbReference type="EMBL" id="PUBV01000002">
    <property type="protein sequence ID" value="PWB09447.1"/>
    <property type="molecule type" value="Genomic_DNA"/>
</dbReference>
<dbReference type="RefSeq" id="WP_107035068.1">
    <property type="nucleotide sequence ID" value="NZ_CAOMDK010000021.1"/>
</dbReference>
<dbReference type="Pfam" id="PF22020">
    <property type="entry name" value="RlmL_1st"/>
    <property type="match status" value="1"/>
</dbReference>
<dbReference type="InterPro" id="IPR004114">
    <property type="entry name" value="THUMP_dom"/>
</dbReference>
<dbReference type="PANTHER" id="PTHR47313">
    <property type="entry name" value="RIBOSOMAL RNA LARGE SUBUNIT METHYLTRANSFERASE K/L"/>
    <property type="match status" value="1"/>
</dbReference>
<dbReference type="SMART" id="SM00981">
    <property type="entry name" value="THUMP"/>
    <property type="match status" value="1"/>
</dbReference>
<dbReference type="GO" id="GO:0008990">
    <property type="term" value="F:rRNA (guanine-N2-)-methyltransferase activity"/>
    <property type="evidence" value="ECO:0007669"/>
    <property type="project" value="TreeGrafter"/>
</dbReference>
<reference evidence="7" key="1">
    <citation type="submission" date="2018-02" db="EMBL/GenBank/DDBJ databases">
        <authorList>
            <person name="Clavel T."/>
            <person name="Strowig T."/>
        </authorList>
    </citation>
    <scope>NUCLEOTIDE SEQUENCE [LARGE SCALE GENOMIC DNA]</scope>
    <source>
        <strain evidence="7">DSM 100764</strain>
    </source>
</reference>
<feature type="region of interest" description="Disordered" evidence="4">
    <location>
        <begin position="380"/>
        <end position="530"/>
    </location>
</feature>
<dbReference type="SUPFAM" id="SSF53335">
    <property type="entry name" value="S-adenosyl-L-methionine-dependent methyltransferases"/>
    <property type="match status" value="1"/>
</dbReference>
<dbReference type="Pfam" id="PF01170">
    <property type="entry name" value="UPF0020"/>
    <property type="match status" value="1"/>
</dbReference>
<dbReference type="GO" id="GO:0003723">
    <property type="term" value="F:RNA binding"/>
    <property type="evidence" value="ECO:0007669"/>
    <property type="project" value="UniProtKB-UniRule"/>
</dbReference>
<dbReference type="CDD" id="cd11715">
    <property type="entry name" value="THUMP_AdoMetMT"/>
    <property type="match status" value="1"/>
</dbReference>
<keyword evidence="1 6" id="KW-0489">Methyltransferase</keyword>
<evidence type="ECO:0000256" key="4">
    <source>
        <dbReference type="SAM" id="MobiDB-lite"/>
    </source>
</evidence>
<dbReference type="InterPro" id="IPR002052">
    <property type="entry name" value="DNA_methylase_N6_adenine_CS"/>
</dbReference>
<comment type="caution">
    <text evidence="6">The sequence shown here is derived from an EMBL/GenBank/DDBJ whole genome shotgun (WGS) entry which is preliminary data.</text>
</comment>
<protein>
    <submittedName>
        <fullName evidence="6">RNA methyltransferase</fullName>
    </submittedName>
</protein>
<dbReference type="InterPro" id="IPR053943">
    <property type="entry name" value="RlmKL-like_Mtase_CS"/>
</dbReference>
<keyword evidence="3" id="KW-0694">RNA-binding</keyword>
<evidence type="ECO:0000256" key="3">
    <source>
        <dbReference type="PROSITE-ProRule" id="PRU00529"/>
    </source>
</evidence>
<evidence type="ECO:0000259" key="5">
    <source>
        <dbReference type="PROSITE" id="PS51165"/>
    </source>
</evidence>
<evidence type="ECO:0000313" key="6">
    <source>
        <dbReference type="EMBL" id="PWB09447.1"/>
    </source>
</evidence>
<dbReference type="Pfam" id="PF02926">
    <property type="entry name" value="THUMP"/>
    <property type="match status" value="1"/>
</dbReference>
<dbReference type="PROSITE" id="PS51165">
    <property type="entry name" value="THUMP"/>
    <property type="match status" value="1"/>
</dbReference>
<gene>
    <name evidence="6" type="ORF">C5O25_01405</name>
</gene>
<dbReference type="InterPro" id="IPR054170">
    <property type="entry name" value="RlmL_1st"/>
</dbReference>
<sequence>MVAKTFKGLEEVLAEELRGLGAKNVEPGRRMVSFEGDLAMLYRANMCCRTALRILKPIYKFTASDPDTLYSMVKEFDWTKVLSLDKTFAIDTTAYSDEFTHSRFVTYRVKDAIVDYFKDRFGPDKRPGVRLQDADVLINVHISGERVTLSLDSSGESLHKRGYRVEQTEAPINEVLAAGIILKSGWRGDCPLVDPMCGSGTFLIEGAMIAAGIMPGIYRKRFAFEAWPDFDADLFDSIYNDESSEREPSCRIIGADISPKAIAIARANIKQAGVGRYIDLEVKAIKDWTEAPADGILVTNPPYGERIVTDDMDRLYREIGSALKHVFTGYHAWIIALREEHFNAIGLSPSVKEEVFNGALECQLREYVIFDGDYNSFRRQGGSIRHSKDADDATRENKRERKGPRRMSDDEWRSEARRKGFGGKERRTKSDRYAPKSGRFAEKPGRRDDKRRQDSSERFDRRDRQGRHRDDERHESAPRENQENPLARRRNPEALKSITGRGPSLPPQHGENVVMRSRRGWRNSSNDSDK</sequence>
<dbReference type="AlphaFoldDB" id="A0A2V1J3B5"/>
<evidence type="ECO:0000256" key="2">
    <source>
        <dbReference type="ARBA" id="ARBA00022679"/>
    </source>
</evidence>
<dbReference type="GO" id="GO:0070043">
    <property type="term" value="F:rRNA (guanine-N7-)-methyltransferase activity"/>
    <property type="evidence" value="ECO:0007669"/>
    <property type="project" value="TreeGrafter"/>
</dbReference>
<accession>A0A2V1J3B5</accession>
<dbReference type="PROSITE" id="PS00092">
    <property type="entry name" value="N6_MTASE"/>
    <property type="match status" value="1"/>
</dbReference>
<dbReference type="Proteomes" id="UP000244925">
    <property type="component" value="Unassembled WGS sequence"/>
</dbReference>
<keyword evidence="7" id="KW-1185">Reference proteome</keyword>
<evidence type="ECO:0000313" key="7">
    <source>
        <dbReference type="Proteomes" id="UP000244925"/>
    </source>
</evidence>
<dbReference type="InterPro" id="IPR029063">
    <property type="entry name" value="SAM-dependent_MTases_sf"/>
</dbReference>
<dbReference type="Gene3D" id="3.30.2130.30">
    <property type="match status" value="1"/>
</dbReference>
<dbReference type="Gene3D" id="3.40.50.150">
    <property type="entry name" value="Vaccinia Virus protein VP39"/>
    <property type="match status" value="1"/>
</dbReference>
<feature type="compositionally biased region" description="Basic and acidic residues" evidence="4">
    <location>
        <begin position="386"/>
        <end position="399"/>
    </location>
</feature>
<feature type="domain" description="THUMP" evidence="5">
    <location>
        <begin position="40"/>
        <end position="153"/>
    </location>
</feature>
<organism evidence="6 7">
    <name type="scientific">Paramuribaculum intestinale</name>
    <dbReference type="NCBI Taxonomy" id="2094151"/>
    <lineage>
        <taxon>Bacteria</taxon>
        <taxon>Pseudomonadati</taxon>
        <taxon>Bacteroidota</taxon>
        <taxon>Bacteroidia</taxon>
        <taxon>Bacteroidales</taxon>
        <taxon>Muribaculaceae</taxon>
        <taxon>Paramuribaculum</taxon>
    </lineage>
</organism>
<dbReference type="GeneID" id="93425375"/>
<dbReference type="PANTHER" id="PTHR47313:SF1">
    <property type="entry name" value="RIBOSOMAL RNA LARGE SUBUNIT METHYLTRANSFERASE K_L"/>
    <property type="match status" value="1"/>
</dbReference>
<dbReference type="InterPro" id="IPR000241">
    <property type="entry name" value="RlmKL-like_Mtase"/>
</dbReference>
<name>A0A2V1J3B5_9BACT</name>